<evidence type="ECO:0000256" key="4">
    <source>
        <dbReference type="ARBA" id="ARBA00023125"/>
    </source>
</evidence>
<dbReference type="OrthoDB" id="5485507at2"/>
<gene>
    <name evidence="8" type="ordered locus">Hoch_1396</name>
</gene>
<dbReference type="PROSITE" id="PS00688">
    <property type="entry name" value="SIGMA54_INTERACT_3"/>
    <property type="match status" value="1"/>
</dbReference>
<keyword evidence="5" id="KW-0804">Transcription</keyword>
<dbReference type="SUPFAM" id="SSF52540">
    <property type="entry name" value="P-loop containing nucleoside triphosphate hydrolases"/>
    <property type="match status" value="1"/>
</dbReference>
<dbReference type="InterPro" id="IPR025943">
    <property type="entry name" value="Sigma_54_int_dom_ATP-bd_2"/>
</dbReference>
<evidence type="ECO:0000313" key="8">
    <source>
        <dbReference type="EMBL" id="ACY13950.1"/>
    </source>
</evidence>
<dbReference type="GO" id="GO:0005524">
    <property type="term" value="F:ATP binding"/>
    <property type="evidence" value="ECO:0007669"/>
    <property type="project" value="UniProtKB-KW"/>
</dbReference>
<dbReference type="Gene3D" id="2.60.200.20">
    <property type="match status" value="1"/>
</dbReference>
<dbReference type="InterPro" id="IPR027417">
    <property type="entry name" value="P-loop_NTPase"/>
</dbReference>
<dbReference type="Pfam" id="PF02954">
    <property type="entry name" value="HTH_8"/>
    <property type="match status" value="1"/>
</dbReference>
<feature type="domain" description="FHA" evidence="6">
    <location>
        <begin position="46"/>
        <end position="95"/>
    </location>
</feature>
<dbReference type="EMBL" id="CP001804">
    <property type="protein sequence ID" value="ACY13950.1"/>
    <property type="molecule type" value="Genomic_DNA"/>
</dbReference>
<dbReference type="HOGENOM" id="CLU_000445_119_3_7"/>
<dbReference type="KEGG" id="hoh:Hoch_1396"/>
<keyword evidence="9" id="KW-1185">Reference proteome</keyword>
<dbReference type="InterPro" id="IPR002197">
    <property type="entry name" value="HTH_Fis"/>
</dbReference>
<dbReference type="InterPro" id="IPR002078">
    <property type="entry name" value="Sigma_54_int"/>
</dbReference>
<evidence type="ECO:0000256" key="3">
    <source>
        <dbReference type="ARBA" id="ARBA00023015"/>
    </source>
</evidence>
<evidence type="ECO:0000259" key="7">
    <source>
        <dbReference type="PROSITE" id="PS50045"/>
    </source>
</evidence>
<dbReference type="RefSeq" id="WP_012826559.1">
    <property type="nucleotide sequence ID" value="NC_013440.1"/>
</dbReference>
<organism evidence="8 9">
    <name type="scientific">Haliangium ochraceum (strain DSM 14365 / JCM 11303 / SMP-2)</name>
    <dbReference type="NCBI Taxonomy" id="502025"/>
    <lineage>
        <taxon>Bacteria</taxon>
        <taxon>Pseudomonadati</taxon>
        <taxon>Myxococcota</taxon>
        <taxon>Polyangia</taxon>
        <taxon>Haliangiales</taxon>
        <taxon>Kofleriaceae</taxon>
        <taxon>Haliangium</taxon>
    </lineage>
</organism>
<protein>
    <submittedName>
        <fullName evidence="8">Sigma54 specific transcriptional regulator, Fis family</fullName>
    </submittedName>
</protein>
<reference evidence="8 9" key="1">
    <citation type="journal article" date="2010" name="Stand. Genomic Sci.">
        <title>Complete genome sequence of Haliangium ochraceum type strain (SMP-2).</title>
        <authorList>
            <consortium name="US DOE Joint Genome Institute (JGI-PGF)"/>
            <person name="Ivanova N."/>
            <person name="Daum C."/>
            <person name="Lang E."/>
            <person name="Abt B."/>
            <person name="Kopitz M."/>
            <person name="Saunders E."/>
            <person name="Lapidus A."/>
            <person name="Lucas S."/>
            <person name="Glavina Del Rio T."/>
            <person name="Nolan M."/>
            <person name="Tice H."/>
            <person name="Copeland A."/>
            <person name="Cheng J.F."/>
            <person name="Chen F."/>
            <person name="Bruce D."/>
            <person name="Goodwin L."/>
            <person name="Pitluck S."/>
            <person name="Mavromatis K."/>
            <person name="Pati A."/>
            <person name="Mikhailova N."/>
            <person name="Chen A."/>
            <person name="Palaniappan K."/>
            <person name="Land M."/>
            <person name="Hauser L."/>
            <person name="Chang Y.J."/>
            <person name="Jeffries C.D."/>
            <person name="Detter J.C."/>
            <person name="Brettin T."/>
            <person name="Rohde M."/>
            <person name="Goker M."/>
            <person name="Bristow J."/>
            <person name="Markowitz V."/>
            <person name="Eisen J.A."/>
            <person name="Hugenholtz P."/>
            <person name="Kyrpides N.C."/>
            <person name="Klenk H.P."/>
        </authorList>
    </citation>
    <scope>NUCLEOTIDE SEQUENCE [LARGE SCALE GENOMIC DNA]</scope>
    <source>
        <strain evidence="9">DSM 14365 / CIP 107738 / JCM 11303 / AJ 13395 / SMP-2</strain>
    </source>
</reference>
<dbReference type="InterPro" id="IPR058031">
    <property type="entry name" value="AAA_lid_NorR"/>
</dbReference>
<keyword evidence="3" id="KW-0805">Transcription regulation</keyword>
<dbReference type="Proteomes" id="UP000001880">
    <property type="component" value="Chromosome"/>
</dbReference>
<dbReference type="InterPro" id="IPR009057">
    <property type="entry name" value="Homeodomain-like_sf"/>
</dbReference>
<dbReference type="PANTHER" id="PTHR32071">
    <property type="entry name" value="TRANSCRIPTIONAL REGULATORY PROTEIN"/>
    <property type="match status" value="1"/>
</dbReference>
<dbReference type="Pfam" id="PF25601">
    <property type="entry name" value="AAA_lid_14"/>
    <property type="match status" value="1"/>
</dbReference>
<dbReference type="PROSITE" id="PS50045">
    <property type="entry name" value="SIGMA54_INTERACT_4"/>
    <property type="match status" value="1"/>
</dbReference>
<dbReference type="GO" id="GO:0006355">
    <property type="term" value="P:regulation of DNA-templated transcription"/>
    <property type="evidence" value="ECO:0007669"/>
    <property type="project" value="InterPro"/>
</dbReference>
<dbReference type="PROSITE" id="PS00676">
    <property type="entry name" value="SIGMA54_INTERACT_2"/>
    <property type="match status" value="1"/>
</dbReference>
<dbReference type="InterPro" id="IPR025944">
    <property type="entry name" value="Sigma_54_int_dom_CS"/>
</dbReference>
<dbReference type="Gene3D" id="1.10.10.60">
    <property type="entry name" value="Homeodomain-like"/>
    <property type="match status" value="1"/>
</dbReference>
<keyword evidence="1" id="KW-0547">Nucleotide-binding</keyword>
<dbReference type="FunFam" id="3.40.50.300:FF:000006">
    <property type="entry name" value="DNA-binding transcriptional regulator NtrC"/>
    <property type="match status" value="1"/>
</dbReference>
<dbReference type="InterPro" id="IPR008984">
    <property type="entry name" value="SMAD_FHA_dom_sf"/>
</dbReference>
<evidence type="ECO:0000256" key="2">
    <source>
        <dbReference type="ARBA" id="ARBA00022840"/>
    </source>
</evidence>
<sequence>MATDEHDATTPLTSSPPDSLTVRGFRLEIIEGPDSPTTWESAGTECTIGVHPSCSLVSRDGAISRFHCEIRVDDRGARVRDLGSMNGTFLDGVRVVDAFLKNDSLLRLGRSVLRFRYLSRDNPVRLSERSVFGQLVGESVAMRATFALLEPAAATDIAILLEGETGTGKSVAARSIHQESQRHDGPFVVFDCGSTPANLLESELFGHDKGAFTGANSERMGVFEEASGGTIFLDELGELPLALQPKLLGVLENRSLRRLGSSVTRSVDVRVVAATNRDLRAAVNDGRFREDLFYRVAVVTVKMPALRHRLDDLRSLVTHLLSRLAVAPERIESIMSPEFIATLRGAAWPGNIRELRNYLEHYLIFEGALPTRFDPAERPALPVDLRIPFSEAKQQMQQEFEYQYIRELLHAHGGKVAQAAEAAGLNRTSLYRLMQRHKLER</sequence>
<dbReference type="CDD" id="cd00060">
    <property type="entry name" value="FHA"/>
    <property type="match status" value="1"/>
</dbReference>
<dbReference type="GO" id="GO:0043565">
    <property type="term" value="F:sequence-specific DNA binding"/>
    <property type="evidence" value="ECO:0007669"/>
    <property type="project" value="InterPro"/>
</dbReference>
<dbReference type="Pfam" id="PF00498">
    <property type="entry name" value="FHA"/>
    <property type="match status" value="1"/>
</dbReference>
<dbReference type="Gene3D" id="1.10.8.60">
    <property type="match status" value="1"/>
</dbReference>
<dbReference type="Pfam" id="PF00158">
    <property type="entry name" value="Sigma54_activat"/>
    <property type="match status" value="1"/>
</dbReference>
<dbReference type="SMART" id="SM00240">
    <property type="entry name" value="FHA"/>
    <property type="match status" value="1"/>
</dbReference>
<evidence type="ECO:0000259" key="6">
    <source>
        <dbReference type="PROSITE" id="PS50006"/>
    </source>
</evidence>
<name>D0LUR0_HALO1</name>
<proteinExistence type="predicted"/>
<dbReference type="InterPro" id="IPR003593">
    <property type="entry name" value="AAA+_ATPase"/>
</dbReference>
<dbReference type="PROSITE" id="PS50006">
    <property type="entry name" value="FHA_DOMAIN"/>
    <property type="match status" value="1"/>
</dbReference>
<dbReference type="STRING" id="502025.Hoch_1396"/>
<evidence type="ECO:0000256" key="5">
    <source>
        <dbReference type="ARBA" id="ARBA00023163"/>
    </source>
</evidence>
<dbReference type="AlphaFoldDB" id="D0LUR0"/>
<keyword evidence="2" id="KW-0067">ATP-binding</keyword>
<dbReference type="SUPFAM" id="SSF46689">
    <property type="entry name" value="Homeodomain-like"/>
    <property type="match status" value="1"/>
</dbReference>
<dbReference type="SUPFAM" id="SSF49879">
    <property type="entry name" value="SMAD/FHA domain"/>
    <property type="match status" value="1"/>
</dbReference>
<dbReference type="SMART" id="SM00382">
    <property type="entry name" value="AAA"/>
    <property type="match status" value="1"/>
</dbReference>
<feature type="domain" description="Sigma-54 factor interaction" evidence="7">
    <location>
        <begin position="135"/>
        <end position="364"/>
    </location>
</feature>
<accession>D0LUR0</accession>
<dbReference type="CDD" id="cd00009">
    <property type="entry name" value="AAA"/>
    <property type="match status" value="1"/>
</dbReference>
<evidence type="ECO:0000313" key="9">
    <source>
        <dbReference type="Proteomes" id="UP000001880"/>
    </source>
</evidence>
<evidence type="ECO:0000256" key="1">
    <source>
        <dbReference type="ARBA" id="ARBA00022741"/>
    </source>
</evidence>
<dbReference type="InterPro" id="IPR000253">
    <property type="entry name" value="FHA_dom"/>
</dbReference>
<dbReference type="Gene3D" id="3.40.50.300">
    <property type="entry name" value="P-loop containing nucleotide triphosphate hydrolases"/>
    <property type="match status" value="1"/>
</dbReference>
<keyword evidence="4" id="KW-0238">DNA-binding</keyword>
<dbReference type="eggNOG" id="COG3829">
    <property type="taxonomic scope" value="Bacteria"/>
</dbReference>